<dbReference type="PROSITE" id="PS51194">
    <property type="entry name" value="HELICASE_CTER"/>
    <property type="match status" value="1"/>
</dbReference>
<dbReference type="CDD" id="cd18787">
    <property type="entry name" value="SF2_C_DEAD"/>
    <property type="match status" value="1"/>
</dbReference>
<dbReference type="InterPro" id="IPR001650">
    <property type="entry name" value="Helicase_C-like"/>
</dbReference>
<evidence type="ECO:0000256" key="2">
    <source>
        <dbReference type="ARBA" id="ARBA00022741"/>
    </source>
</evidence>
<dbReference type="InterPro" id="IPR000629">
    <property type="entry name" value="RNA-helicase_DEAD-box_CS"/>
</dbReference>
<dbReference type="InterPro" id="IPR011545">
    <property type="entry name" value="DEAD/DEAH_box_helicase_dom"/>
</dbReference>
<dbReference type="PROSITE" id="PS00039">
    <property type="entry name" value="DEAD_ATP_HELICASE"/>
    <property type="match status" value="1"/>
</dbReference>
<feature type="compositionally biased region" description="Gly residues" evidence="10">
    <location>
        <begin position="649"/>
        <end position="660"/>
    </location>
</feature>
<dbReference type="Pfam" id="PF00270">
    <property type="entry name" value="DEAD"/>
    <property type="match status" value="1"/>
</dbReference>
<evidence type="ECO:0000256" key="4">
    <source>
        <dbReference type="ARBA" id="ARBA00022806"/>
    </source>
</evidence>
<dbReference type="InterPro" id="IPR044763">
    <property type="entry name" value="Ded1/Dbp1_DEADc"/>
</dbReference>
<dbReference type="Pfam" id="PF00271">
    <property type="entry name" value="Helicase_C"/>
    <property type="match status" value="1"/>
</dbReference>
<dbReference type="GO" id="GO:0043186">
    <property type="term" value="C:P granule"/>
    <property type="evidence" value="ECO:0007669"/>
    <property type="project" value="UniProtKB-ARBA"/>
</dbReference>
<keyword evidence="4 9" id="KW-0347">Helicase</keyword>
<feature type="compositionally biased region" description="Gly residues" evidence="10">
    <location>
        <begin position="597"/>
        <end position="615"/>
    </location>
</feature>
<comment type="similarity">
    <text evidence="9">Belongs to the DEAD box helicase family.</text>
</comment>
<keyword evidence="6" id="KW-0694">RNA-binding</keyword>
<keyword evidence="5 9" id="KW-0067">ATP-binding</keyword>
<dbReference type="Gene3D" id="3.40.50.300">
    <property type="entry name" value="P-loop containing nucleotide triphosphate hydrolases"/>
    <property type="match status" value="2"/>
</dbReference>
<keyword evidence="3 9" id="KW-0378">Hydrolase</keyword>
<dbReference type="FunFam" id="3.40.50.300:FF:000008">
    <property type="entry name" value="ATP-dependent RNA helicase RhlB"/>
    <property type="match status" value="1"/>
</dbReference>
<dbReference type="SUPFAM" id="SSF52540">
    <property type="entry name" value="P-loop containing nucleoside triphosphate hydrolases"/>
    <property type="match status" value="1"/>
</dbReference>
<proteinExistence type="inferred from homology"/>
<evidence type="ECO:0000256" key="1">
    <source>
        <dbReference type="ARBA" id="ARBA00012552"/>
    </source>
</evidence>
<organism evidence="14 15">
    <name type="scientific">Pristionchus entomophagus</name>
    <dbReference type="NCBI Taxonomy" id="358040"/>
    <lineage>
        <taxon>Eukaryota</taxon>
        <taxon>Metazoa</taxon>
        <taxon>Ecdysozoa</taxon>
        <taxon>Nematoda</taxon>
        <taxon>Chromadorea</taxon>
        <taxon>Rhabditida</taxon>
        <taxon>Rhabditina</taxon>
        <taxon>Diplogasteromorpha</taxon>
        <taxon>Diplogasteroidea</taxon>
        <taxon>Neodiplogasteridae</taxon>
        <taxon>Pristionchus</taxon>
    </lineage>
</organism>
<keyword evidence="2 9" id="KW-0547">Nucleotide-binding</keyword>
<dbReference type="GO" id="GO:0005524">
    <property type="term" value="F:ATP binding"/>
    <property type="evidence" value="ECO:0007669"/>
    <property type="project" value="UniProtKB-KW"/>
</dbReference>
<evidence type="ECO:0000259" key="12">
    <source>
        <dbReference type="PROSITE" id="PS51194"/>
    </source>
</evidence>
<feature type="short sequence motif" description="Q motif" evidence="8">
    <location>
        <begin position="180"/>
        <end position="208"/>
    </location>
</feature>
<evidence type="ECO:0000256" key="9">
    <source>
        <dbReference type="RuleBase" id="RU000492"/>
    </source>
</evidence>
<evidence type="ECO:0000313" key="14">
    <source>
        <dbReference type="EMBL" id="GMT04602.1"/>
    </source>
</evidence>
<dbReference type="EC" id="3.6.4.13" evidence="1"/>
<dbReference type="GO" id="GO:0016787">
    <property type="term" value="F:hydrolase activity"/>
    <property type="evidence" value="ECO:0007669"/>
    <property type="project" value="UniProtKB-KW"/>
</dbReference>
<dbReference type="EMBL" id="BTSX01000006">
    <property type="protein sequence ID" value="GMT04602.1"/>
    <property type="molecule type" value="Genomic_DNA"/>
</dbReference>
<protein>
    <recommendedName>
        <fullName evidence="1">RNA helicase</fullName>
        <ecNumber evidence="1">3.6.4.13</ecNumber>
    </recommendedName>
</protein>
<dbReference type="InterPro" id="IPR014014">
    <property type="entry name" value="RNA_helicase_DEAD_Q_motif"/>
</dbReference>
<evidence type="ECO:0000256" key="7">
    <source>
        <dbReference type="ARBA" id="ARBA00047984"/>
    </source>
</evidence>
<feature type="domain" description="DEAD-box RNA helicase Q" evidence="13">
    <location>
        <begin position="180"/>
        <end position="208"/>
    </location>
</feature>
<feature type="compositionally biased region" description="Low complexity" evidence="10">
    <location>
        <begin position="1"/>
        <end position="12"/>
    </location>
</feature>
<feature type="non-terminal residue" evidence="14">
    <location>
        <position position="660"/>
    </location>
</feature>
<comment type="catalytic activity">
    <reaction evidence="7">
        <text>ATP + H2O = ADP + phosphate + H(+)</text>
        <dbReference type="Rhea" id="RHEA:13065"/>
        <dbReference type="ChEBI" id="CHEBI:15377"/>
        <dbReference type="ChEBI" id="CHEBI:15378"/>
        <dbReference type="ChEBI" id="CHEBI:30616"/>
        <dbReference type="ChEBI" id="CHEBI:43474"/>
        <dbReference type="ChEBI" id="CHEBI:456216"/>
        <dbReference type="EC" id="3.6.4.13"/>
    </reaction>
</comment>
<feature type="compositionally biased region" description="Polar residues" evidence="10">
    <location>
        <begin position="26"/>
        <end position="40"/>
    </location>
</feature>
<evidence type="ECO:0000259" key="11">
    <source>
        <dbReference type="PROSITE" id="PS51192"/>
    </source>
</evidence>
<evidence type="ECO:0000313" key="15">
    <source>
        <dbReference type="Proteomes" id="UP001432027"/>
    </source>
</evidence>
<accession>A0AAV5UE58</accession>
<feature type="domain" description="Helicase C-terminal" evidence="12">
    <location>
        <begin position="413"/>
        <end position="574"/>
    </location>
</feature>
<dbReference type="PROSITE" id="PS51195">
    <property type="entry name" value="Q_MOTIF"/>
    <property type="match status" value="1"/>
</dbReference>
<evidence type="ECO:0000256" key="3">
    <source>
        <dbReference type="ARBA" id="ARBA00022801"/>
    </source>
</evidence>
<dbReference type="InterPro" id="IPR014001">
    <property type="entry name" value="Helicase_ATP-bd"/>
</dbReference>
<dbReference type="FunFam" id="3.40.50.300:FF:000397">
    <property type="entry name" value="Probable ATP-dependent RNA helicase DDX4"/>
    <property type="match status" value="1"/>
</dbReference>
<dbReference type="PANTHER" id="PTHR47958">
    <property type="entry name" value="ATP-DEPENDENT RNA HELICASE DBP3"/>
    <property type="match status" value="1"/>
</dbReference>
<comment type="caution">
    <text evidence="14">The sequence shown here is derived from an EMBL/GenBank/DDBJ whole genome shotgun (WGS) entry which is preliminary data.</text>
</comment>
<feature type="domain" description="Helicase ATP-binding" evidence="11">
    <location>
        <begin position="211"/>
        <end position="401"/>
    </location>
</feature>
<feature type="region of interest" description="Disordered" evidence="10">
    <location>
        <begin position="579"/>
        <end position="660"/>
    </location>
</feature>
<feature type="compositionally biased region" description="Low complexity" evidence="10">
    <location>
        <begin position="621"/>
        <end position="634"/>
    </location>
</feature>
<feature type="region of interest" description="Disordered" evidence="10">
    <location>
        <begin position="1"/>
        <end position="65"/>
    </location>
</feature>
<evidence type="ECO:0000256" key="5">
    <source>
        <dbReference type="ARBA" id="ARBA00022840"/>
    </source>
</evidence>
<dbReference type="GO" id="GO:0003723">
    <property type="term" value="F:RNA binding"/>
    <property type="evidence" value="ECO:0007669"/>
    <property type="project" value="UniProtKB-KW"/>
</dbReference>
<dbReference type="CDD" id="cd17967">
    <property type="entry name" value="DEADc_DDX3_DDX4"/>
    <property type="match status" value="1"/>
</dbReference>
<dbReference type="Proteomes" id="UP001432027">
    <property type="component" value="Unassembled WGS sequence"/>
</dbReference>
<sequence>MSYYDTQGAPAQSPAPTPSTPAVTGDSPSQLGNVEQSAAPTSPMGGQSGQSVPAMHMPPPGMTGGPPGMMMGGHWNGALHHGGMGLPHHNGFHHVPHMQPHPNPYMAAHLMHHYHQQQQYLFDHAGDAAVATMPDWQHQPTANMSAEKMLFNQANSGINFDNYENIPVEMSGEDTPVAIERFTDADLHTWIQENIARSGYTKPTPVQKNSIPALISGRDLMSCAQTGSGKTAAFLVPIINNILLQGPQGIMQPSMNSSGRRCFFPSALVLSPTRELAMQIHKEADKFSYRTNIITSILYGGRENYRDQINRLRAGCHILIATPGRLIDIIEQGYIGLNGIRYLVLDEADRMLDMGFEPQIRKVIGLSMPDKQKRTTAMFSATFPKEIQMLAQDFLKENYVFLAVGRVGSTSENIEQHVEWVEEHEKKKGLCSILEVTDINSLVLVFVETKRGANELSWFLQRQNVRAVAIHGDLKQFERERNLELFRTGKCNVLVATAVAARGLDIPNVRHVVNFDLPNDSDEYVHRIGRTGRCGNTGIATSFFNDKNRGIARDLQGLLAEAHQEIPDFIRRCAAEGGASRGARGRFGGTDHRRGGRGGGRGSYGSSNGFGGVAAGGMQRSNSFQSNGFGQQQNGFGGGNGAAPMRTGNGFGGGYGSNGG</sequence>
<evidence type="ECO:0000256" key="10">
    <source>
        <dbReference type="SAM" id="MobiDB-lite"/>
    </source>
</evidence>
<dbReference type="SMART" id="SM00490">
    <property type="entry name" value="HELICc"/>
    <property type="match status" value="1"/>
</dbReference>
<name>A0AAV5UE58_9BILA</name>
<dbReference type="PROSITE" id="PS51192">
    <property type="entry name" value="HELICASE_ATP_BIND_1"/>
    <property type="match status" value="1"/>
</dbReference>
<evidence type="ECO:0000256" key="6">
    <source>
        <dbReference type="ARBA" id="ARBA00022884"/>
    </source>
</evidence>
<gene>
    <name evidence="14" type="ORF">PENTCL1PPCAC_26776</name>
</gene>
<dbReference type="SMART" id="SM00487">
    <property type="entry name" value="DEXDc"/>
    <property type="match status" value="1"/>
</dbReference>
<dbReference type="AlphaFoldDB" id="A0AAV5UE58"/>
<evidence type="ECO:0000259" key="13">
    <source>
        <dbReference type="PROSITE" id="PS51195"/>
    </source>
</evidence>
<evidence type="ECO:0000256" key="8">
    <source>
        <dbReference type="PROSITE-ProRule" id="PRU00552"/>
    </source>
</evidence>
<keyword evidence="15" id="KW-1185">Reference proteome</keyword>
<dbReference type="GO" id="GO:0003724">
    <property type="term" value="F:RNA helicase activity"/>
    <property type="evidence" value="ECO:0007669"/>
    <property type="project" value="UniProtKB-EC"/>
</dbReference>
<dbReference type="InterPro" id="IPR027417">
    <property type="entry name" value="P-loop_NTPase"/>
</dbReference>
<reference evidence="14" key="1">
    <citation type="submission" date="2023-10" db="EMBL/GenBank/DDBJ databases">
        <title>Genome assembly of Pristionchus species.</title>
        <authorList>
            <person name="Yoshida K."/>
            <person name="Sommer R.J."/>
        </authorList>
    </citation>
    <scope>NUCLEOTIDE SEQUENCE</scope>
    <source>
        <strain evidence="14">RS0144</strain>
    </source>
</reference>